<feature type="compositionally biased region" description="Polar residues" evidence="1">
    <location>
        <begin position="258"/>
        <end position="269"/>
    </location>
</feature>
<dbReference type="Proteomes" id="UP001396898">
    <property type="component" value="Unassembled WGS sequence"/>
</dbReference>
<dbReference type="EMBL" id="JAQQWI010000014">
    <property type="protein sequence ID" value="KAK8013129.1"/>
    <property type="molecule type" value="Genomic_DNA"/>
</dbReference>
<accession>A0ABR1RKR1</accession>
<comment type="caution">
    <text evidence="2">The sequence shown here is derived from an EMBL/GenBank/DDBJ whole genome shotgun (WGS) entry which is preliminary data.</text>
</comment>
<proteinExistence type="predicted"/>
<feature type="region of interest" description="Disordered" evidence="1">
    <location>
        <begin position="345"/>
        <end position="398"/>
    </location>
</feature>
<evidence type="ECO:0000256" key="1">
    <source>
        <dbReference type="SAM" id="MobiDB-lite"/>
    </source>
</evidence>
<keyword evidence="3" id="KW-1185">Reference proteome</keyword>
<evidence type="ECO:0000313" key="3">
    <source>
        <dbReference type="Proteomes" id="UP001396898"/>
    </source>
</evidence>
<feature type="region of interest" description="Disordered" evidence="1">
    <location>
        <begin position="250"/>
        <end position="271"/>
    </location>
</feature>
<protein>
    <submittedName>
        <fullName evidence="2">Uncharacterized protein</fullName>
    </submittedName>
</protein>
<evidence type="ECO:0000313" key="2">
    <source>
        <dbReference type="EMBL" id="KAK8013129.1"/>
    </source>
</evidence>
<feature type="compositionally biased region" description="Acidic residues" evidence="1">
    <location>
        <begin position="389"/>
        <end position="398"/>
    </location>
</feature>
<gene>
    <name evidence="2" type="ORF">PG991_009400</name>
</gene>
<name>A0ABR1RKR1_9PEZI</name>
<feature type="compositionally biased region" description="Acidic residues" evidence="1">
    <location>
        <begin position="345"/>
        <end position="358"/>
    </location>
</feature>
<sequence length="398" mass="44616">MQPGNPTDDMFPTNNQDFDMFGPAAAGECESCKGPCTNVATDPETYDMAFESYDTLDMNLMGMHAPFALYSDAGVILINPEGHQQLQHDFPEPSTWEMDLVSAFDEEMAISQFVDPFMPEYSNPHYGSFFPLSQQGQDVVETYYRPREPFAAADFPQPIVAQDDCPPSWHEGLFPESNGATTIDQINESAGIYHDPLDHEQWASTGVSPGSMSQQYAELLLCPEEALPEMEMTLGTPILDSFSHHDTYQHDAEGHQQCLPTSTPTSTSNHDADWADDETYRGIPLQARDMSFCALLQLNDSFADLVYLQWREVAEEYIWRPCRDIFADYPTIRGLATMFNLRMSEDEDADGEEEEEEQGAYTSSTHEDNEEDEGCDSEDHASVAATAGELDDDVEMRD</sequence>
<organism evidence="2 3">
    <name type="scientific">Apiospora marii</name>
    <dbReference type="NCBI Taxonomy" id="335849"/>
    <lineage>
        <taxon>Eukaryota</taxon>
        <taxon>Fungi</taxon>
        <taxon>Dikarya</taxon>
        <taxon>Ascomycota</taxon>
        <taxon>Pezizomycotina</taxon>
        <taxon>Sordariomycetes</taxon>
        <taxon>Xylariomycetidae</taxon>
        <taxon>Amphisphaeriales</taxon>
        <taxon>Apiosporaceae</taxon>
        <taxon>Apiospora</taxon>
    </lineage>
</organism>
<reference evidence="2 3" key="1">
    <citation type="submission" date="2023-01" db="EMBL/GenBank/DDBJ databases">
        <title>Analysis of 21 Apiospora genomes using comparative genomics revels a genus with tremendous synthesis potential of carbohydrate active enzymes and secondary metabolites.</title>
        <authorList>
            <person name="Sorensen T."/>
        </authorList>
    </citation>
    <scope>NUCLEOTIDE SEQUENCE [LARGE SCALE GENOMIC DNA]</scope>
    <source>
        <strain evidence="2 3">CBS 20057</strain>
    </source>
</reference>